<evidence type="ECO:0000313" key="3">
    <source>
        <dbReference type="Proteomes" id="UP000064967"/>
    </source>
</evidence>
<dbReference type="KEGG" id="llu:AKJ09_01425"/>
<reference evidence="2 3" key="1">
    <citation type="submission" date="2015-08" db="EMBL/GenBank/DDBJ databases">
        <authorList>
            <person name="Babu N.S."/>
            <person name="Beckwith C.J."/>
            <person name="Beseler K.G."/>
            <person name="Brison A."/>
            <person name="Carone J.V."/>
            <person name="Caskin T.P."/>
            <person name="Diamond M."/>
            <person name="Durham M.E."/>
            <person name="Foxe J.M."/>
            <person name="Go M."/>
            <person name="Henderson B.A."/>
            <person name="Jones I.B."/>
            <person name="McGettigan J.A."/>
            <person name="Micheletti S.J."/>
            <person name="Nasrallah M.E."/>
            <person name="Ortiz D."/>
            <person name="Piller C.R."/>
            <person name="Privatt S.R."/>
            <person name="Schneider S.L."/>
            <person name="Sharp S."/>
            <person name="Smith T.C."/>
            <person name="Stanton J.D."/>
            <person name="Ullery H.E."/>
            <person name="Wilson R.J."/>
            <person name="Serrano M.G."/>
            <person name="Buck G."/>
            <person name="Lee V."/>
            <person name="Wang Y."/>
            <person name="Carvalho R."/>
            <person name="Voegtly L."/>
            <person name="Shi R."/>
            <person name="Duckworth R."/>
            <person name="Johnson A."/>
            <person name="Loviza R."/>
            <person name="Walstead R."/>
            <person name="Shah Z."/>
            <person name="Kiflezghi M."/>
            <person name="Wade K."/>
            <person name="Ball S.L."/>
            <person name="Bradley K.W."/>
            <person name="Asai D.J."/>
            <person name="Bowman C.A."/>
            <person name="Russell D.A."/>
            <person name="Pope W.H."/>
            <person name="Jacobs-Sera D."/>
            <person name="Hendrix R.W."/>
            <person name="Hatfull G.F."/>
        </authorList>
    </citation>
    <scope>NUCLEOTIDE SEQUENCE [LARGE SCALE GENOMIC DNA]</scope>
    <source>
        <strain evidence="2 3">DSM 27648</strain>
    </source>
</reference>
<dbReference type="RefSeq" id="WP_169927313.1">
    <property type="nucleotide sequence ID" value="NZ_CP012333.1"/>
</dbReference>
<accession>A0A0K1PMZ7</accession>
<evidence type="ECO:0000256" key="1">
    <source>
        <dbReference type="SAM" id="Phobius"/>
    </source>
</evidence>
<keyword evidence="1" id="KW-0472">Membrane</keyword>
<evidence type="ECO:0000313" key="2">
    <source>
        <dbReference type="EMBL" id="AKU94761.1"/>
    </source>
</evidence>
<keyword evidence="3" id="KW-1185">Reference proteome</keyword>
<dbReference type="AlphaFoldDB" id="A0A0K1PMZ7"/>
<name>A0A0K1PMZ7_9BACT</name>
<sequence>MNRMRARRKHRRGAALVEAMVVVPIFILLDVALLYMYDAYETKLATMRMARRAVWTEAVNYCEGVPGGGSGRIEGTSSEDMLGGVAGHLGRAKSVAKGSSLKDKLDVDVDRTSAEATLPWSGHVVFGDLDTKTTAHMACNERPADVSRGDIQATVNAIYGDWL</sequence>
<dbReference type="Proteomes" id="UP000064967">
    <property type="component" value="Chromosome"/>
</dbReference>
<proteinExistence type="predicted"/>
<organism evidence="2 3">
    <name type="scientific">Labilithrix luteola</name>
    <dbReference type="NCBI Taxonomy" id="1391654"/>
    <lineage>
        <taxon>Bacteria</taxon>
        <taxon>Pseudomonadati</taxon>
        <taxon>Myxococcota</taxon>
        <taxon>Polyangia</taxon>
        <taxon>Polyangiales</taxon>
        <taxon>Labilitrichaceae</taxon>
        <taxon>Labilithrix</taxon>
    </lineage>
</organism>
<protein>
    <recommendedName>
        <fullName evidence="4">Pilus assembly protein</fullName>
    </recommendedName>
</protein>
<dbReference type="STRING" id="1391654.AKJ09_01425"/>
<gene>
    <name evidence="2" type="ORF">AKJ09_01425</name>
</gene>
<dbReference type="EMBL" id="CP012333">
    <property type="protein sequence ID" value="AKU94761.1"/>
    <property type="molecule type" value="Genomic_DNA"/>
</dbReference>
<evidence type="ECO:0008006" key="4">
    <source>
        <dbReference type="Google" id="ProtNLM"/>
    </source>
</evidence>
<keyword evidence="1" id="KW-0812">Transmembrane</keyword>
<keyword evidence="1" id="KW-1133">Transmembrane helix</keyword>
<feature type="transmembrane region" description="Helical" evidence="1">
    <location>
        <begin position="12"/>
        <end position="37"/>
    </location>
</feature>